<protein>
    <submittedName>
        <fullName evidence="1">Uncharacterized protein</fullName>
    </submittedName>
</protein>
<organism evidence="1 2">
    <name type="scientific">Ancylobacter novellus</name>
    <name type="common">Thiobacillus novellus</name>
    <dbReference type="NCBI Taxonomy" id="921"/>
    <lineage>
        <taxon>Bacteria</taxon>
        <taxon>Pseudomonadati</taxon>
        <taxon>Pseudomonadota</taxon>
        <taxon>Alphaproteobacteria</taxon>
        <taxon>Hyphomicrobiales</taxon>
        <taxon>Xanthobacteraceae</taxon>
        <taxon>Ancylobacter</taxon>
    </lineage>
</organism>
<comment type="caution">
    <text evidence="1">The sequence shown here is derived from an EMBL/GenBank/DDBJ whole genome shotgun (WGS) entry which is preliminary data.</text>
</comment>
<reference evidence="1 2" key="1">
    <citation type="submission" date="2017-08" db="EMBL/GenBank/DDBJ databases">
        <title>Infants hospitalized years apart are colonized by the same room-sourced microbial strains.</title>
        <authorList>
            <person name="Brooks B."/>
            <person name="Olm M.R."/>
            <person name="Firek B.A."/>
            <person name="Baker R."/>
            <person name="Thomas B.C."/>
            <person name="Morowitz M.J."/>
            <person name="Banfield J.F."/>
        </authorList>
    </citation>
    <scope>NUCLEOTIDE SEQUENCE [LARGE SCALE GENOMIC DNA]</scope>
    <source>
        <strain evidence="1">S2_005_001_R2_27</strain>
    </source>
</reference>
<dbReference type="AlphaFoldDB" id="A0A2W5QXD3"/>
<accession>A0A2W5QXD3</accession>
<sequence>MRWRLPPESEAESLIDPCELELVRQTMVAALSSGGDCEIEQMVRLHSVLPVRRRVHVRLERSRDNEITAVCITFGRDGEPVAEWVLSPEEHSHDATAAEVEAINALTAVILHAEAVKRRVNRPAEGAREDAPRTPLAEISASIEQILANAHRTWRHIGAICRPRSASVS</sequence>
<dbReference type="Proteomes" id="UP000248887">
    <property type="component" value="Unassembled WGS sequence"/>
</dbReference>
<proteinExistence type="predicted"/>
<name>A0A2W5QXD3_ANCNO</name>
<dbReference type="EMBL" id="QFQD01000055">
    <property type="protein sequence ID" value="PZQ80949.1"/>
    <property type="molecule type" value="Genomic_DNA"/>
</dbReference>
<evidence type="ECO:0000313" key="2">
    <source>
        <dbReference type="Proteomes" id="UP000248887"/>
    </source>
</evidence>
<gene>
    <name evidence="1" type="ORF">DI549_15815</name>
</gene>
<evidence type="ECO:0000313" key="1">
    <source>
        <dbReference type="EMBL" id="PZQ80949.1"/>
    </source>
</evidence>